<evidence type="ECO:0000313" key="2">
    <source>
        <dbReference type="Proteomes" id="UP000004509"/>
    </source>
</evidence>
<dbReference type="STRING" id="596324.TREVI0001_0197"/>
<dbReference type="AlphaFoldDB" id="C8PTV5"/>
<dbReference type="GeneID" id="301461686"/>
<organism evidence="1 2">
    <name type="scientific">Treponema vincentii ATCC 35580</name>
    <dbReference type="NCBI Taxonomy" id="596324"/>
    <lineage>
        <taxon>Bacteria</taxon>
        <taxon>Pseudomonadati</taxon>
        <taxon>Spirochaetota</taxon>
        <taxon>Spirochaetia</taxon>
        <taxon>Spirochaetales</taxon>
        <taxon>Treponemataceae</taxon>
        <taxon>Treponema</taxon>
    </lineage>
</organism>
<dbReference type="eggNOG" id="ENOG5030JN0">
    <property type="taxonomic scope" value="Bacteria"/>
</dbReference>
<dbReference type="RefSeq" id="WP_006190336.1">
    <property type="nucleotide sequence ID" value="NZ_ACYH01000073.1"/>
</dbReference>
<dbReference type="OrthoDB" id="361944at2"/>
<gene>
    <name evidence="1" type="ORF">TREVI0001_0197</name>
</gene>
<dbReference type="EMBL" id="ACYH01000073">
    <property type="protein sequence ID" value="EEV19094.1"/>
    <property type="molecule type" value="Genomic_DNA"/>
</dbReference>
<name>C8PTV5_9SPIR</name>
<sequence length="91" mass="10408">MTDLEQFITACEAHAVPDDEIDFSDIPELTGDQITQIRPSHLVNKAMWKPQKRVLSIRIDADLLEALKASGKGWQTRLNDWIRNGVTSHYF</sequence>
<reference evidence="1 2" key="1">
    <citation type="submission" date="2009-07" db="EMBL/GenBank/DDBJ databases">
        <authorList>
            <person name="Madupu R."/>
            <person name="Sebastian Y."/>
            <person name="Durkin A.S."/>
            <person name="Torralba M."/>
            <person name="Methe B."/>
            <person name="Sutton G.G."/>
            <person name="Strausberg R.L."/>
            <person name="Nelson K.E."/>
        </authorList>
    </citation>
    <scope>NUCLEOTIDE SEQUENCE [LARGE SCALE GENOMIC DNA]</scope>
    <source>
        <strain evidence="1 2">ATCC 35580</strain>
    </source>
</reference>
<comment type="caution">
    <text evidence="1">The sequence shown here is derived from an EMBL/GenBank/DDBJ whole genome shotgun (WGS) entry which is preliminary data.</text>
</comment>
<evidence type="ECO:0000313" key="1">
    <source>
        <dbReference type="EMBL" id="EEV19094.1"/>
    </source>
</evidence>
<dbReference type="Proteomes" id="UP000004509">
    <property type="component" value="Unassembled WGS sequence"/>
</dbReference>
<dbReference type="Pfam" id="PF14384">
    <property type="entry name" value="BrnA_antitoxin"/>
    <property type="match status" value="1"/>
</dbReference>
<proteinExistence type="predicted"/>
<accession>C8PTV5</accession>
<protein>
    <submittedName>
        <fullName evidence="1">Putative toxin-antitoxin system, antitoxin component, ribbon-helix-helix domain protein</fullName>
    </submittedName>
</protein>
<dbReference type="InterPro" id="IPR025528">
    <property type="entry name" value="BrnA_antitoxin"/>
</dbReference>